<dbReference type="Proteomes" id="UP000811899">
    <property type="component" value="Unassembled WGS sequence"/>
</dbReference>
<dbReference type="AlphaFoldDB" id="A0AAW4L3B5"/>
<keyword evidence="2" id="KW-1185">Reference proteome</keyword>
<reference evidence="1 2" key="1">
    <citation type="submission" date="2021-05" db="EMBL/GenBank/DDBJ databases">
        <title>The draft genome of Geobacter pelophilus DSM 12255.</title>
        <authorList>
            <person name="Xu Z."/>
            <person name="Masuda Y."/>
            <person name="Itoh H."/>
            <person name="Senoo K."/>
        </authorList>
    </citation>
    <scope>NUCLEOTIDE SEQUENCE [LARGE SCALE GENOMIC DNA]</scope>
    <source>
        <strain evidence="1 2">DSM 12255</strain>
    </source>
</reference>
<protein>
    <submittedName>
        <fullName evidence="1">Peptidoglycan endopeptidase</fullName>
    </submittedName>
</protein>
<organism evidence="1 2">
    <name type="scientific">Geoanaerobacter pelophilus</name>
    <dbReference type="NCBI Taxonomy" id="60036"/>
    <lineage>
        <taxon>Bacteria</taxon>
        <taxon>Pseudomonadati</taxon>
        <taxon>Thermodesulfobacteriota</taxon>
        <taxon>Desulfuromonadia</taxon>
        <taxon>Geobacterales</taxon>
        <taxon>Geobacteraceae</taxon>
        <taxon>Geoanaerobacter</taxon>
    </lineage>
</organism>
<dbReference type="EMBL" id="JAHCVJ010000005">
    <property type="protein sequence ID" value="MBT0665204.1"/>
    <property type="molecule type" value="Genomic_DNA"/>
</dbReference>
<dbReference type="SUPFAM" id="SSF54001">
    <property type="entry name" value="Cysteine proteinases"/>
    <property type="match status" value="1"/>
</dbReference>
<evidence type="ECO:0000313" key="2">
    <source>
        <dbReference type="Proteomes" id="UP000811899"/>
    </source>
</evidence>
<gene>
    <name evidence="1" type="ORF">KI809_12930</name>
</gene>
<dbReference type="InterPro" id="IPR038765">
    <property type="entry name" value="Papain-like_cys_pep_sf"/>
</dbReference>
<evidence type="ECO:0000313" key="1">
    <source>
        <dbReference type="EMBL" id="MBT0665204.1"/>
    </source>
</evidence>
<sequence>MLLPLTLQAQETTQRFAIAESPTPVLNTPGFNDIFANAQGNNPKTDNCGQVRELEFIALPGTVFAIQQEINTGTTVIYRVTTGDYPHAPANGLFIDSRFVSTTIAPPSPRRAALSPKKEIIQRLRNSAGVEYVWGGNVKQGIPKLADLYSTGNRSLSLKSGKKVSFAGLDCSGLLYEASNGWTPRNTSELVAYGKSVAIEGLDLGTIVRKLRPLDLIVWPGHVLIALDHGEVIESRLYCDGRKSGVVIRPLHKRLSEILRNRKPVNSIEAKGGELKNSFVVRRWIEP</sequence>
<proteinExistence type="predicted"/>
<accession>A0AAW4L3B5</accession>
<dbReference type="Gene3D" id="3.90.1720.10">
    <property type="entry name" value="endopeptidase domain like (from Nostoc punctiforme)"/>
    <property type="match status" value="1"/>
</dbReference>
<comment type="caution">
    <text evidence="1">The sequence shown here is derived from an EMBL/GenBank/DDBJ whole genome shotgun (WGS) entry which is preliminary data.</text>
</comment>
<name>A0AAW4L3B5_9BACT</name>